<dbReference type="GO" id="GO:0006465">
    <property type="term" value="P:signal peptide processing"/>
    <property type="evidence" value="ECO:0007669"/>
    <property type="project" value="TreeGrafter"/>
</dbReference>
<name>A0AAW8YGJ3_PEDAC</name>
<dbReference type="GeneID" id="57366430"/>
<evidence type="ECO:0000313" key="3">
    <source>
        <dbReference type="EMBL" id="MDV2621635.1"/>
    </source>
</evidence>
<dbReference type="GO" id="GO:0005886">
    <property type="term" value="C:plasma membrane"/>
    <property type="evidence" value="ECO:0007669"/>
    <property type="project" value="TreeGrafter"/>
</dbReference>
<reference evidence="3" key="2">
    <citation type="submission" date="2023-10" db="EMBL/GenBank/DDBJ databases">
        <authorList>
            <person name="Khurajog B."/>
        </authorList>
    </citation>
    <scope>NUCLEOTIDE SEQUENCE</scope>
    <source>
        <strain evidence="3">BF9</strain>
    </source>
</reference>
<keyword evidence="1" id="KW-0472">Membrane</keyword>
<dbReference type="PANTHER" id="PTHR30487:SF0">
    <property type="entry name" value="PREPILIN LEADER PEPTIDASE_N-METHYLTRANSFERASE-RELATED"/>
    <property type="match status" value="1"/>
</dbReference>
<evidence type="ECO:0000259" key="2">
    <source>
        <dbReference type="Pfam" id="PF06750"/>
    </source>
</evidence>
<evidence type="ECO:0000313" key="4">
    <source>
        <dbReference type="Proteomes" id="UP001280897"/>
    </source>
</evidence>
<dbReference type="PANTHER" id="PTHR30487">
    <property type="entry name" value="TYPE 4 PREPILIN-LIKE PROTEINS LEADER PEPTIDE-PROCESSING ENZYME"/>
    <property type="match status" value="1"/>
</dbReference>
<reference evidence="3" key="1">
    <citation type="journal article" date="2023" name="PeerJ">
        <title>Selection and evaluation of lactic acid bacteria from chicken feces in Thailand as potential probiotics.</title>
        <authorList>
            <person name="Khurajog B."/>
            <person name="Disastra Y."/>
            <person name="Lawwyne L.D."/>
            <person name="Sirichokchatchawan W."/>
            <person name="Niyomtham W."/>
            <person name="Yindee J."/>
            <person name="Hampson D.J."/>
            <person name="Prapasarakul N."/>
        </authorList>
    </citation>
    <scope>NUCLEOTIDE SEQUENCE</scope>
    <source>
        <strain evidence="3">BF9</strain>
    </source>
</reference>
<dbReference type="GO" id="GO:0004190">
    <property type="term" value="F:aspartic-type endopeptidase activity"/>
    <property type="evidence" value="ECO:0007669"/>
    <property type="project" value="TreeGrafter"/>
</dbReference>
<feature type="transmembrane region" description="Helical" evidence="1">
    <location>
        <begin position="173"/>
        <end position="200"/>
    </location>
</feature>
<dbReference type="RefSeq" id="WP_036685900.1">
    <property type="nucleotide sequence ID" value="NZ_CP050079.1"/>
</dbReference>
<keyword evidence="1" id="KW-0812">Transmembrane</keyword>
<gene>
    <name evidence="3" type="ORF">R0G89_07780</name>
</gene>
<organism evidence="3 4">
    <name type="scientific">Pediococcus acidilactici</name>
    <dbReference type="NCBI Taxonomy" id="1254"/>
    <lineage>
        <taxon>Bacteria</taxon>
        <taxon>Bacillati</taxon>
        <taxon>Bacillota</taxon>
        <taxon>Bacilli</taxon>
        <taxon>Lactobacillales</taxon>
        <taxon>Lactobacillaceae</taxon>
        <taxon>Pediococcus</taxon>
        <taxon>Pediococcus acidilactici group</taxon>
    </lineage>
</organism>
<dbReference type="Gene3D" id="1.20.120.1220">
    <property type="match status" value="1"/>
</dbReference>
<sequence>MLLFYHFLIFYFGCSWGSFLMATYQRRLTGGSITFPASHCDYCLTSLPYFCLFPIFSYCFSKGRCLFCGNQIPLKMLGLEVISGISFWLTIQLTTGEPFTLLTLLILSFLSVEDYATRQIHSQILLFPALFETYQSFSGVKFAALVVLTVLLLNNFENQRFFQKMGQGDLEVMVFLALLFGTSVTSEIICLACLIALVRIMVSKQRMVAFVPCLFAANWLVLTYINHSAPQLIMLR</sequence>
<feature type="domain" description="Prepilin peptidase A24 N-terminal" evidence="2">
    <location>
        <begin position="12"/>
        <end position="90"/>
    </location>
</feature>
<dbReference type="Pfam" id="PF06750">
    <property type="entry name" value="A24_N_bact"/>
    <property type="match status" value="1"/>
</dbReference>
<keyword evidence="1" id="KW-1133">Transmembrane helix</keyword>
<comment type="caution">
    <text evidence="3">The sequence shown here is derived from an EMBL/GenBank/DDBJ whole genome shotgun (WGS) entry which is preliminary data.</text>
</comment>
<dbReference type="InterPro" id="IPR010627">
    <property type="entry name" value="Prepilin_pept_A24_N"/>
</dbReference>
<protein>
    <submittedName>
        <fullName evidence="3">Prepilin peptidase</fullName>
    </submittedName>
</protein>
<dbReference type="AlphaFoldDB" id="A0AAW8YGJ3"/>
<feature type="transmembrane region" description="Helical" evidence="1">
    <location>
        <begin position="44"/>
        <end position="60"/>
    </location>
</feature>
<proteinExistence type="predicted"/>
<dbReference type="Proteomes" id="UP001280897">
    <property type="component" value="Unassembled WGS sequence"/>
</dbReference>
<feature type="transmembrane region" description="Helical" evidence="1">
    <location>
        <begin position="7"/>
        <end position="24"/>
    </location>
</feature>
<feature type="transmembrane region" description="Helical" evidence="1">
    <location>
        <begin position="129"/>
        <end position="153"/>
    </location>
</feature>
<dbReference type="InterPro" id="IPR050882">
    <property type="entry name" value="Prepilin_peptidase/N-MTase"/>
</dbReference>
<evidence type="ECO:0000256" key="1">
    <source>
        <dbReference type="SAM" id="Phobius"/>
    </source>
</evidence>
<dbReference type="EMBL" id="JAWJAV010000004">
    <property type="protein sequence ID" value="MDV2621635.1"/>
    <property type="molecule type" value="Genomic_DNA"/>
</dbReference>
<feature type="transmembrane region" description="Helical" evidence="1">
    <location>
        <begin position="207"/>
        <end position="225"/>
    </location>
</feature>
<accession>A0AAW8YGJ3</accession>